<accession>A0A2T4JE07</accession>
<dbReference type="InterPro" id="IPR018247">
    <property type="entry name" value="EF_Hand_1_Ca_BS"/>
</dbReference>
<dbReference type="EMBL" id="PZKE01000002">
    <property type="protein sequence ID" value="PTE16047.1"/>
    <property type="molecule type" value="Genomic_DNA"/>
</dbReference>
<dbReference type="AlphaFoldDB" id="A0A2T4JE07"/>
<evidence type="ECO:0000313" key="2">
    <source>
        <dbReference type="Proteomes" id="UP000241362"/>
    </source>
</evidence>
<dbReference type="PROSITE" id="PS00018">
    <property type="entry name" value="EF_HAND_1"/>
    <property type="match status" value="1"/>
</dbReference>
<evidence type="ECO:0000313" key="1">
    <source>
        <dbReference type="EMBL" id="PTE16047.1"/>
    </source>
</evidence>
<reference evidence="1 2" key="1">
    <citation type="submission" date="2018-03" db="EMBL/GenBank/DDBJ databases">
        <title>Rhodobacter blasticus.</title>
        <authorList>
            <person name="Meyer T.E."/>
            <person name="Miller S."/>
            <person name="Lodha T."/>
            <person name="Gandham S."/>
            <person name="Chintalapati S."/>
            <person name="Chintalapati V.R."/>
        </authorList>
    </citation>
    <scope>NUCLEOTIDE SEQUENCE [LARGE SCALE GENOMIC DNA]</scope>
    <source>
        <strain evidence="1 2">DSM 2131</strain>
    </source>
</reference>
<organism evidence="1 2">
    <name type="scientific">Fuscovulum blasticum DSM 2131</name>
    <dbReference type="NCBI Taxonomy" id="1188250"/>
    <lineage>
        <taxon>Bacteria</taxon>
        <taxon>Pseudomonadati</taxon>
        <taxon>Pseudomonadota</taxon>
        <taxon>Alphaproteobacteria</taxon>
        <taxon>Rhodobacterales</taxon>
        <taxon>Paracoccaceae</taxon>
        <taxon>Pseudogemmobacter</taxon>
    </lineage>
</organism>
<name>A0A2T4JE07_FUSBL</name>
<sequence>MRPDRRSRARAEAPRKRVTRVIRHVAARGGCDYAAAMTTRALALTIAAALLPQGAAAHPHVWIDTTVEVVLDDADRAVAVRIGWTYDSFFSLSVIADRGFDTDGDGQLSAAEVAALAGFDMQWPPGVPGDTYALTETRDLVLGPPEDWTAAYDGERITTTHLRRLPEPVEIGTGTFFVQVYDTGFYTAYTIVGHPLLTGGTGACKAQAWEPDLDAADEALKEALKEYSADQDVEADFPAIGRAYAEEVRVTCAAP</sequence>
<proteinExistence type="predicted"/>
<comment type="caution">
    <text evidence="1">The sequence shown here is derived from an EMBL/GenBank/DDBJ whole genome shotgun (WGS) entry which is preliminary data.</text>
</comment>
<gene>
    <name evidence="1" type="ORF">C5F44_03185</name>
</gene>
<keyword evidence="2" id="KW-1185">Reference proteome</keyword>
<dbReference type="Proteomes" id="UP000241362">
    <property type="component" value="Unassembled WGS sequence"/>
</dbReference>
<dbReference type="Pfam" id="PF06226">
    <property type="entry name" value="DUF1007"/>
    <property type="match status" value="1"/>
</dbReference>
<dbReference type="InterPro" id="IPR010412">
    <property type="entry name" value="DUF1007"/>
</dbReference>
<protein>
    <submittedName>
        <fullName evidence="1">DUF1007 domain-containing protein</fullName>
    </submittedName>
</protein>